<keyword evidence="2" id="KW-0472">Membrane</keyword>
<organism evidence="3 4">
    <name type="scientific">Rugosimonospora acidiphila</name>
    <dbReference type="NCBI Taxonomy" id="556531"/>
    <lineage>
        <taxon>Bacteria</taxon>
        <taxon>Bacillati</taxon>
        <taxon>Actinomycetota</taxon>
        <taxon>Actinomycetes</taxon>
        <taxon>Micromonosporales</taxon>
        <taxon>Micromonosporaceae</taxon>
        <taxon>Rugosimonospora</taxon>
    </lineage>
</organism>
<protein>
    <recommendedName>
        <fullName evidence="5">DUF4245 domain-containing protein</fullName>
    </recommendedName>
</protein>
<evidence type="ECO:0000313" key="4">
    <source>
        <dbReference type="Proteomes" id="UP001501570"/>
    </source>
</evidence>
<keyword evidence="2" id="KW-0812">Transmembrane</keyword>
<dbReference type="EMBL" id="BAABJQ010000005">
    <property type="protein sequence ID" value="GAA5183735.1"/>
    <property type="molecule type" value="Genomic_DNA"/>
</dbReference>
<feature type="compositionally biased region" description="Low complexity" evidence="1">
    <location>
        <begin position="68"/>
        <end position="79"/>
    </location>
</feature>
<dbReference type="InterPro" id="IPR025339">
    <property type="entry name" value="DUF4245"/>
</dbReference>
<evidence type="ECO:0008006" key="5">
    <source>
        <dbReference type="Google" id="ProtNLM"/>
    </source>
</evidence>
<comment type="caution">
    <text evidence="3">The sequence shown here is derived from an EMBL/GenBank/DDBJ whole genome shotgun (WGS) entry which is preliminary data.</text>
</comment>
<dbReference type="Pfam" id="PF14030">
    <property type="entry name" value="DUF4245"/>
    <property type="match status" value="1"/>
</dbReference>
<feature type="region of interest" description="Disordered" evidence="1">
    <location>
        <begin position="1"/>
        <end position="79"/>
    </location>
</feature>
<feature type="compositionally biased region" description="Polar residues" evidence="1">
    <location>
        <begin position="1"/>
        <end position="11"/>
    </location>
</feature>
<dbReference type="RefSeq" id="WP_345628843.1">
    <property type="nucleotide sequence ID" value="NZ_BAABJQ010000005.1"/>
</dbReference>
<evidence type="ECO:0000256" key="2">
    <source>
        <dbReference type="SAM" id="Phobius"/>
    </source>
</evidence>
<proteinExistence type="predicted"/>
<gene>
    <name evidence="3" type="ORF">GCM10023322_23730</name>
</gene>
<feature type="transmembrane region" description="Helical" evidence="2">
    <location>
        <begin position="86"/>
        <end position="107"/>
    </location>
</feature>
<reference evidence="4" key="1">
    <citation type="journal article" date="2019" name="Int. J. Syst. Evol. Microbiol.">
        <title>The Global Catalogue of Microorganisms (GCM) 10K type strain sequencing project: providing services to taxonomists for standard genome sequencing and annotation.</title>
        <authorList>
            <consortium name="The Broad Institute Genomics Platform"/>
            <consortium name="The Broad Institute Genome Sequencing Center for Infectious Disease"/>
            <person name="Wu L."/>
            <person name="Ma J."/>
        </authorList>
    </citation>
    <scope>NUCLEOTIDE SEQUENCE [LARGE SCALE GENOMIC DNA]</scope>
    <source>
        <strain evidence="4">JCM 18304</strain>
    </source>
</reference>
<evidence type="ECO:0000256" key="1">
    <source>
        <dbReference type="SAM" id="MobiDB-lite"/>
    </source>
</evidence>
<accession>A0ABP9RRM9</accession>
<dbReference type="Proteomes" id="UP001501570">
    <property type="component" value="Unassembled WGS sequence"/>
</dbReference>
<keyword evidence="4" id="KW-1185">Reference proteome</keyword>
<keyword evidence="2" id="KW-1133">Transmembrane helix</keyword>
<sequence length="246" mass="25322">MANARSGQQIDQAAALLAPSGDPPNAGRTPAAGRPVALPNGGRQPGSVPGWRPSGGVGHHGDVETVDAPARPAARPAAGGRSARDMALSIAVLIIPIFVLLGVYRVFFAGDAPIAVDAAQEYANAKHDAPFPVLEPTSLPGKWTPISATFGKVSDGWVLRVSYVPPAKTGAQLVESDRPVNALLADELGGSARPGNLEVIDGRTWRQYPIASNNSRALVLANDGQTTIISGTASFTDLHALAAALH</sequence>
<name>A0ABP9RRM9_9ACTN</name>
<evidence type="ECO:0000313" key="3">
    <source>
        <dbReference type="EMBL" id="GAA5183735.1"/>
    </source>
</evidence>